<evidence type="ECO:0000256" key="2">
    <source>
        <dbReference type="ARBA" id="ARBA00022801"/>
    </source>
</evidence>
<dbReference type="PATRIC" id="fig|186479.3.peg.139"/>
<keyword evidence="2" id="KW-0378">Hydrolase</keyword>
<dbReference type="Gene3D" id="3.40.50.10320">
    <property type="entry name" value="LmbE-like"/>
    <property type="match status" value="1"/>
</dbReference>
<dbReference type="InterPro" id="IPR017810">
    <property type="entry name" value="Mycothiol_biosynthesis_MshB"/>
</dbReference>
<sequence length="288" mass="32540">MENPLTLMIVHAHPDDEVIGSGGTFAHYAKEGVQTVLVTATLGEEGEIVVKEIDTPENHERLAEIRREELRRATDILGIARQEFLGYRDSGMDGRESNAHPECFHQADPDEATERLVKLIRAYRPQVLISYNAHGGYGHPDHIACYKTTQEAFEAAADPARYPEAGPAWAVAKLYEMNRPRERSRQAWEAMRARGMKTPLDNPDYKIENYTAPDDVITTEIDVAEYMPLKRAALLEHRTQIATDGPFLSMPDDIGRTWFGTEYFTLLQSRVPLPPREGYESDLFAGLR</sequence>
<dbReference type="PANTHER" id="PTHR12993:SF11">
    <property type="entry name" value="N-ACETYLGLUCOSAMINYL-PHOSPHATIDYLINOSITOL DE-N-ACETYLASE"/>
    <property type="match status" value="1"/>
</dbReference>
<protein>
    <recommendedName>
        <fullName evidence="5">GlcNAc-PI de-N-acetylase</fullName>
    </recommendedName>
</protein>
<dbReference type="AlphaFoldDB" id="A0A0P9DE66"/>
<dbReference type="PANTHER" id="PTHR12993">
    <property type="entry name" value="N-ACETYLGLUCOSAMINYL-PHOSPHATIDYLINOSITOL DE-N-ACETYLASE-RELATED"/>
    <property type="match status" value="1"/>
</dbReference>
<organism evidence="3 4">
    <name type="scientific">Kouleothrix aurantiaca</name>
    <dbReference type="NCBI Taxonomy" id="186479"/>
    <lineage>
        <taxon>Bacteria</taxon>
        <taxon>Bacillati</taxon>
        <taxon>Chloroflexota</taxon>
        <taxon>Chloroflexia</taxon>
        <taxon>Chloroflexales</taxon>
        <taxon>Roseiflexineae</taxon>
        <taxon>Roseiflexaceae</taxon>
        <taxon>Kouleothrix</taxon>
    </lineage>
</organism>
<evidence type="ECO:0008006" key="5">
    <source>
        <dbReference type="Google" id="ProtNLM"/>
    </source>
</evidence>
<dbReference type="Pfam" id="PF02585">
    <property type="entry name" value="PIG-L"/>
    <property type="match status" value="1"/>
</dbReference>
<gene>
    <name evidence="3" type="ORF">SE17_22545</name>
</gene>
<dbReference type="GO" id="GO:0046872">
    <property type="term" value="F:metal ion binding"/>
    <property type="evidence" value="ECO:0007669"/>
    <property type="project" value="UniProtKB-KW"/>
</dbReference>
<name>A0A0P9DE66_9CHLR</name>
<evidence type="ECO:0000313" key="4">
    <source>
        <dbReference type="Proteomes" id="UP000050509"/>
    </source>
</evidence>
<dbReference type="SUPFAM" id="SSF102588">
    <property type="entry name" value="LmbE-like"/>
    <property type="match status" value="1"/>
</dbReference>
<evidence type="ECO:0000313" key="3">
    <source>
        <dbReference type="EMBL" id="KPV51206.1"/>
    </source>
</evidence>
<keyword evidence="1" id="KW-0479">Metal-binding</keyword>
<dbReference type="EMBL" id="LJCR01001020">
    <property type="protein sequence ID" value="KPV51206.1"/>
    <property type="molecule type" value="Genomic_DNA"/>
</dbReference>
<proteinExistence type="predicted"/>
<reference evidence="3 4" key="1">
    <citation type="submission" date="2015-09" db="EMBL/GenBank/DDBJ databases">
        <title>Draft genome sequence of Kouleothrix aurantiaca JCM 19913.</title>
        <authorList>
            <person name="Hemp J."/>
        </authorList>
    </citation>
    <scope>NUCLEOTIDE SEQUENCE [LARGE SCALE GENOMIC DNA]</scope>
    <source>
        <strain evidence="3 4">COM-B</strain>
    </source>
</reference>
<dbReference type="Proteomes" id="UP000050509">
    <property type="component" value="Unassembled WGS sequence"/>
</dbReference>
<dbReference type="InterPro" id="IPR003737">
    <property type="entry name" value="GlcNAc_PI_deacetylase-related"/>
</dbReference>
<accession>A0A0P9DE66</accession>
<keyword evidence="4" id="KW-1185">Reference proteome</keyword>
<dbReference type="InterPro" id="IPR024078">
    <property type="entry name" value="LmbE-like_dom_sf"/>
</dbReference>
<dbReference type="NCBIfam" id="TIGR03445">
    <property type="entry name" value="mycothiol_MshB"/>
    <property type="match status" value="1"/>
</dbReference>
<comment type="caution">
    <text evidence="3">The sequence shown here is derived from an EMBL/GenBank/DDBJ whole genome shotgun (WGS) entry which is preliminary data.</text>
</comment>
<evidence type="ECO:0000256" key="1">
    <source>
        <dbReference type="ARBA" id="ARBA00022723"/>
    </source>
</evidence>
<dbReference type="GO" id="GO:0035595">
    <property type="term" value="F:N-acetylglucosaminylinositol deacetylase activity"/>
    <property type="evidence" value="ECO:0007669"/>
    <property type="project" value="InterPro"/>
</dbReference>